<keyword evidence="5 6" id="KW-0238">DNA-binding</keyword>
<evidence type="ECO:0000256" key="5">
    <source>
        <dbReference type="ARBA" id="ARBA00023125"/>
    </source>
</evidence>
<protein>
    <recommendedName>
        <fullName evidence="9">THAP-type domain-containing protein</fullName>
    </recommendedName>
</protein>
<feature type="coiled-coil region" evidence="7">
    <location>
        <begin position="157"/>
        <end position="184"/>
    </location>
</feature>
<evidence type="ECO:0000256" key="2">
    <source>
        <dbReference type="ARBA" id="ARBA00022723"/>
    </source>
</evidence>
<feature type="domain" description="THAP-type" evidence="9">
    <location>
        <begin position="1"/>
        <end position="90"/>
    </location>
</feature>
<name>A0A913ZNA0_PATMI</name>
<evidence type="ECO:0000256" key="6">
    <source>
        <dbReference type="PROSITE-ProRule" id="PRU00309"/>
    </source>
</evidence>
<dbReference type="Pfam" id="PF13613">
    <property type="entry name" value="HTH_Tnp_4"/>
    <property type="match status" value="1"/>
</dbReference>
<keyword evidence="11" id="KW-1185">Reference proteome</keyword>
<keyword evidence="4" id="KW-0862">Zinc</keyword>
<dbReference type="GeneID" id="119725504"/>
<evidence type="ECO:0000256" key="1">
    <source>
        <dbReference type="ARBA" id="ARBA00001968"/>
    </source>
</evidence>
<feature type="compositionally biased region" description="Polar residues" evidence="8">
    <location>
        <begin position="139"/>
        <end position="156"/>
    </location>
</feature>
<dbReference type="PANTHER" id="PTHR23080">
    <property type="entry name" value="THAP DOMAIN PROTEIN"/>
    <property type="match status" value="1"/>
</dbReference>
<dbReference type="Pfam" id="PF05485">
    <property type="entry name" value="THAP"/>
    <property type="match status" value="1"/>
</dbReference>
<feature type="region of interest" description="Disordered" evidence="8">
    <location>
        <begin position="134"/>
        <end position="156"/>
    </location>
</feature>
<dbReference type="Proteomes" id="UP000887568">
    <property type="component" value="Unplaced"/>
</dbReference>
<proteinExistence type="predicted"/>
<dbReference type="OMA" id="NINICIS"/>
<reference evidence="10" key="1">
    <citation type="submission" date="2022-11" db="UniProtKB">
        <authorList>
            <consortium name="EnsemblMetazoa"/>
        </authorList>
    </citation>
    <scope>IDENTIFICATION</scope>
</reference>
<comment type="cofactor">
    <cofactor evidence="1">
        <name>a divalent metal cation</name>
        <dbReference type="ChEBI" id="CHEBI:60240"/>
    </cofactor>
</comment>
<dbReference type="InterPro" id="IPR006612">
    <property type="entry name" value="THAP_Znf"/>
</dbReference>
<dbReference type="GO" id="GO:0008270">
    <property type="term" value="F:zinc ion binding"/>
    <property type="evidence" value="ECO:0007669"/>
    <property type="project" value="UniProtKB-KW"/>
</dbReference>
<accession>A0A913ZNA0</accession>
<keyword evidence="7" id="KW-0175">Coiled coil</keyword>
<dbReference type="EnsemblMetazoa" id="XM_038196916.1">
    <property type="protein sequence ID" value="XP_038052844.1"/>
    <property type="gene ID" value="LOC119725504"/>
</dbReference>
<evidence type="ECO:0000313" key="10">
    <source>
        <dbReference type="EnsemblMetazoa" id="XP_038052844.1"/>
    </source>
</evidence>
<dbReference type="SMART" id="SM00980">
    <property type="entry name" value="THAP"/>
    <property type="match status" value="1"/>
</dbReference>
<keyword evidence="3 6" id="KW-0863">Zinc-finger</keyword>
<evidence type="ECO:0000256" key="3">
    <source>
        <dbReference type="ARBA" id="ARBA00022771"/>
    </source>
</evidence>
<organism evidence="10 11">
    <name type="scientific">Patiria miniata</name>
    <name type="common">Bat star</name>
    <name type="synonym">Asterina miniata</name>
    <dbReference type="NCBI Taxonomy" id="46514"/>
    <lineage>
        <taxon>Eukaryota</taxon>
        <taxon>Metazoa</taxon>
        <taxon>Echinodermata</taxon>
        <taxon>Eleutherozoa</taxon>
        <taxon>Asterozoa</taxon>
        <taxon>Asteroidea</taxon>
        <taxon>Valvatacea</taxon>
        <taxon>Valvatida</taxon>
        <taxon>Asterinidae</taxon>
        <taxon>Patiria</taxon>
    </lineage>
</organism>
<evidence type="ECO:0000256" key="4">
    <source>
        <dbReference type="ARBA" id="ARBA00022833"/>
    </source>
</evidence>
<dbReference type="InterPro" id="IPR027805">
    <property type="entry name" value="Transposase_HTH_dom"/>
</dbReference>
<dbReference type="SUPFAM" id="SSF57716">
    <property type="entry name" value="Glucocorticoid receptor-like (DNA-binding domain)"/>
    <property type="match status" value="1"/>
</dbReference>
<evidence type="ECO:0000259" key="9">
    <source>
        <dbReference type="PROSITE" id="PS50950"/>
    </source>
</evidence>
<evidence type="ECO:0000256" key="7">
    <source>
        <dbReference type="SAM" id="Coils"/>
    </source>
</evidence>
<dbReference type="InterPro" id="IPR027806">
    <property type="entry name" value="HARBI1_dom"/>
</dbReference>
<evidence type="ECO:0000256" key="8">
    <source>
        <dbReference type="SAM" id="MobiDB-lite"/>
    </source>
</evidence>
<dbReference type="Pfam" id="PF13359">
    <property type="entry name" value="DDE_Tnp_4"/>
    <property type="match status" value="1"/>
</dbReference>
<dbReference type="RefSeq" id="XP_038052844.1">
    <property type="nucleotide sequence ID" value="XM_038196916.1"/>
</dbReference>
<dbReference type="PROSITE" id="PS50950">
    <property type="entry name" value="ZF_THAP"/>
    <property type="match status" value="1"/>
</dbReference>
<evidence type="ECO:0000313" key="11">
    <source>
        <dbReference type="Proteomes" id="UP000887568"/>
    </source>
</evidence>
<dbReference type="GO" id="GO:0003677">
    <property type="term" value="F:DNA binding"/>
    <property type="evidence" value="ECO:0007669"/>
    <property type="project" value="UniProtKB-UniRule"/>
</dbReference>
<dbReference type="AlphaFoldDB" id="A0A913ZNA0"/>
<sequence length="486" mass="55420">MVNFCAIIGCSNRGDRDKKSFFRLPAVLTREGAATLELSQSRRAKWLSQIARDIKESNLPYVRVCSDHFTSGKPSALYDNTNPDWAPTVKLGHSNIDGATATRDLERYQRRCYRQGQKSKLDAAEALLQLHSVPKTPKRQQSTSEEACQTDLDSNSMNSTQTELQRLLEENRKLKEQLAESNNNFDRQFFQDNDENVKHFTGLSSFAILDVLFTYLETFIVCSCLNKLTKFQQLVLCLIKLRLNPTCTYVDLGQRFNVHKSTASKTFLNIINIMYIRLKPLIFWPDREQLWETMPMSFRTHFGKQITVIIDCFEIFLERPSNLAARTSTWSSYKHNNTVKYLIGITPQGVISYLSQGWGGRASDKYVVEHSSFLHKLCPGDVVMADRGFDVSDSVGMMGAKLVLPAFRRDGPRLSGEQVENTRRVANSRIHVERVIGHLRQKYTILHSTIPMDFVISRDDNVTLLDKITVVSCSMTNMCPSVVPFD</sequence>
<dbReference type="OrthoDB" id="7331812at2759"/>
<keyword evidence="2" id="KW-0479">Metal-binding</keyword>